<dbReference type="CDD" id="cd06582">
    <property type="entry name" value="TM_PBP1_LivH_like"/>
    <property type="match status" value="1"/>
</dbReference>
<dbReference type="HOGENOM" id="CLU_039929_3_0_4"/>
<protein>
    <submittedName>
        <fullName evidence="11">ABC transporter, permease protein</fullName>
    </submittedName>
</protein>
<keyword evidence="5" id="KW-0029">Amino-acid transport</keyword>
<feature type="compositionally biased region" description="Basic and acidic residues" evidence="9">
    <location>
        <begin position="299"/>
        <end position="308"/>
    </location>
</feature>
<dbReference type="GO" id="GO:0022857">
    <property type="term" value="F:transmembrane transporter activity"/>
    <property type="evidence" value="ECO:0007669"/>
    <property type="project" value="InterPro"/>
</dbReference>
<sequence length="316" mass="32112">MLALLFDALALGAAYALLASGFTLVFGVLGRVNLAYGATVMFGLYVAIRATAALPPVGAFLVAPLVAVAVTILANRYVDLLCFAPHRDGSGVTAMAASFAVWMQIEEAGAHLLSAHANPWPSPFASLPASWQALPLRAEHGVALGCAALVTFGCRRLIGHTRFGLAVRAIVDDRAAATLSGVDVRRVSARVVALSAALGALAGCLIAGIHGQVSAMFAMWATLKGLAAAVLGGFGSLPGAVAGGLALGLIEAALQALFGAQARDLGGDLLLFVALCAWPGGLASLLPLARVRDRGHRAGRPDRSDRAAPADGAARP</sequence>
<feature type="transmembrane region" description="Helical" evidence="10">
    <location>
        <begin position="191"/>
        <end position="213"/>
    </location>
</feature>
<evidence type="ECO:0000313" key="12">
    <source>
        <dbReference type="Proteomes" id="UP000031838"/>
    </source>
</evidence>
<evidence type="ECO:0000256" key="8">
    <source>
        <dbReference type="ARBA" id="ARBA00037998"/>
    </source>
</evidence>
<dbReference type="InterPro" id="IPR001851">
    <property type="entry name" value="ABC_transp_permease"/>
</dbReference>
<dbReference type="Pfam" id="PF02653">
    <property type="entry name" value="BPD_transp_2"/>
    <property type="match status" value="1"/>
</dbReference>
<dbReference type="RefSeq" id="WP_042624909.1">
    <property type="nucleotide sequence ID" value="NZ_CP002580.1"/>
</dbReference>
<reference evidence="11 12" key="2">
    <citation type="journal article" date="2016" name="Appl. Microbiol. Biotechnol.">
        <title>Mutations improving production and secretion of extracellular lipase by Burkholderia glumae PG1.</title>
        <authorList>
            <person name="Knapp A."/>
            <person name="Voget S."/>
            <person name="Gao R."/>
            <person name="Zaburannyi N."/>
            <person name="Krysciak D."/>
            <person name="Breuer M."/>
            <person name="Hauer B."/>
            <person name="Streit W.R."/>
            <person name="Muller R."/>
            <person name="Daniel R."/>
            <person name="Jaeger K.E."/>
        </authorList>
    </citation>
    <scope>NUCLEOTIDE SEQUENCE [LARGE SCALE GENOMIC DNA]</scope>
    <source>
        <strain evidence="11 12">PG1</strain>
    </source>
</reference>
<reference evidence="12" key="1">
    <citation type="submission" date="2011-03" db="EMBL/GenBank/DDBJ databases">
        <authorList>
            <person name="Voget S."/>
            <person name="Streit W.R."/>
            <person name="Jaeger K.E."/>
            <person name="Daniel R."/>
        </authorList>
    </citation>
    <scope>NUCLEOTIDE SEQUENCE [LARGE SCALE GENOMIC DNA]</scope>
    <source>
        <strain evidence="12">PG1</strain>
    </source>
</reference>
<keyword evidence="2" id="KW-0813">Transport</keyword>
<feature type="transmembrane region" description="Helical" evidence="10">
    <location>
        <begin position="269"/>
        <end position="289"/>
    </location>
</feature>
<dbReference type="PANTHER" id="PTHR11795:SF452">
    <property type="entry name" value="ABC TRANSPORTER PERMEASE PROTEIN"/>
    <property type="match status" value="1"/>
</dbReference>
<evidence type="ECO:0000256" key="1">
    <source>
        <dbReference type="ARBA" id="ARBA00004651"/>
    </source>
</evidence>
<gene>
    <name evidence="11" type="ORF">BGL_1c18890</name>
</gene>
<dbReference type="PANTHER" id="PTHR11795">
    <property type="entry name" value="BRANCHED-CHAIN AMINO ACID TRANSPORT SYSTEM PERMEASE PROTEIN LIVH"/>
    <property type="match status" value="1"/>
</dbReference>
<keyword evidence="3" id="KW-1003">Cell membrane</keyword>
<keyword evidence="4 10" id="KW-0812">Transmembrane</keyword>
<evidence type="ECO:0000256" key="6">
    <source>
        <dbReference type="ARBA" id="ARBA00022989"/>
    </source>
</evidence>
<feature type="transmembrane region" description="Helical" evidence="10">
    <location>
        <begin position="225"/>
        <end position="249"/>
    </location>
</feature>
<comment type="subcellular location">
    <subcellularLocation>
        <location evidence="1">Cell membrane</location>
        <topology evidence="1">Multi-pass membrane protein</topology>
    </subcellularLocation>
</comment>
<dbReference type="InterPro" id="IPR052157">
    <property type="entry name" value="BCAA_transport_permease"/>
</dbReference>
<evidence type="ECO:0000256" key="10">
    <source>
        <dbReference type="SAM" id="Phobius"/>
    </source>
</evidence>
<name>A0A0B6RSR1_BURPL</name>
<evidence type="ECO:0000313" key="11">
    <source>
        <dbReference type="EMBL" id="AJK46398.1"/>
    </source>
</evidence>
<feature type="transmembrane region" description="Helical" evidence="10">
    <location>
        <begin position="28"/>
        <end position="48"/>
    </location>
</feature>
<keyword evidence="6 10" id="KW-1133">Transmembrane helix</keyword>
<evidence type="ECO:0000256" key="9">
    <source>
        <dbReference type="SAM" id="MobiDB-lite"/>
    </source>
</evidence>
<dbReference type="GO" id="GO:0005886">
    <property type="term" value="C:plasma membrane"/>
    <property type="evidence" value="ECO:0007669"/>
    <property type="project" value="UniProtKB-SubCell"/>
</dbReference>
<dbReference type="Proteomes" id="UP000031838">
    <property type="component" value="Chromosome 1"/>
</dbReference>
<accession>A0A0B6RSR1</accession>
<feature type="transmembrane region" description="Helical" evidence="10">
    <location>
        <begin position="60"/>
        <end position="78"/>
    </location>
</feature>
<comment type="similarity">
    <text evidence="8">Belongs to the binding-protein-dependent transport system permease family. LivHM subfamily.</text>
</comment>
<feature type="region of interest" description="Disordered" evidence="9">
    <location>
        <begin position="295"/>
        <end position="316"/>
    </location>
</feature>
<keyword evidence="12" id="KW-1185">Reference proteome</keyword>
<dbReference type="EMBL" id="CP002580">
    <property type="protein sequence ID" value="AJK46398.1"/>
    <property type="molecule type" value="Genomic_DNA"/>
</dbReference>
<dbReference type="GO" id="GO:0006865">
    <property type="term" value="P:amino acid transport"/>
    <property type="evidence" value="ECO:0007669"/>
    <property type="project" value="UniProtKB-KW"/>
</dbReference>
<evidence type="ECO:0000256" key="3">
    <source>
        <dbReference type="ARBA" id="ARBA00022475"/>
    </source>
</evidence>
<dbReference type="AlphaFoldDB" id="A0A0B6RSR1"/>
<proteinExistence type="inferred from homology"/>
<organism evidence="11 12">
    <name type="scientific">Burkholderia plantarii</name>
    <dbReference type="NCBI Taxonomy" id="41899"/>
    <lineage>
        <taxon>Bacteria</taxon>
        <taxon>Pseudomonadati</taxon>
        <taxon>Pseudomonadota</taxon>
        <taxon>Betaproteobacteria</taxon>
        <taxon>Burkholderiales</taxon>
        <taxon>Burkholderiaceae</taxon>
        <taxon>Burkholderia</taxon>
    </lineage>
</organism>
<evidence type="ECO:0000256" key="7">
    <source>
        <dbReference type="ARBA" id="ARBA00023136"/>
    </source>
</evidence>
<keyword evidence="7 10" id="KW-0472">Membrane</keyword>
<evidence type="ECO:0000256" key="2">
    <source>
        <dbReference type="ARBA" id="ARBA00022448"/>
    </source>
</evidence>
<evidence type="ECO:0000256" key="4">
    <source>
        <dbReference type="ARBA" id="ARBA00022692"/>
    </source>
</evidence>
<evidence type="ECO:0000256" key="5">
    <source>
        <dbReference type="ARBA" id="ARBA00022970"/>
    </source>
</evidence>
<dbReference type="KEGG" id="bgp:BGL_1c18890"/>